<evidence type="ECO:0000313" key="1">
    <source>
        <dbReference type="EMBL" id="OPX42597.1"/>
    </source>
</evidence>
<evidence type="ECO:0000313" key="2">
    <source>
        <dbReference type="Proteomes" id="UP000191554"/>
    </source>
</evidence>
<organism evidence="1 2">
    <name type="scientific">Ruminiclostridium hungatei</name>
    <name type="common">Clostridium hungatei</name>
    <dbReference type="NCBI Taxonomy" id="48256"/>
    <lineage>
        <taxon>Bacteria</taxon>
        <taxon>Bacillati</taxon>
        <taxon>Bacillota</taxon>
        <taxon>Clostridia</taxon>
        <taxon>Eubacteriales</taxon>
        <taxon>Oscillospiraceae</taxon>
        <taxon>Ruminiclostridium</taxon>
    </lineage>
</organism>
<gene>
    <name evidence="1" type="ORF">CLHUN_35640</name>
</gene>
<keyword evidence="2" id="KW-1185">Reference proteome</keyword>
<accession>A0A1V4SH58</accession>
<dbReference type="EMBL" id="MZGX01000027">
    <property type="protein sequence ID" value="OPX42597.1"/>
    <property type="molecule type" value="Genomic_DNA"/>
</dbReference>
<sequence length="81" mass="9642">MAELLRRLKRHAERYYNFAKSVIYKHLFEACPGVNCILFLLSHFQLAQQVNLRAFYTEAYYLEFFRAQLSIAFPMELAICT</sequence>
<reference evidence="1 2" key="1">
    <citation type="submission" date="2017-03" db="EMBL/GenBank/DDBJ databases">
        <title>Genome sequence of Clostridium hungatei DSM 14427.</title>
        <authorList>
            <person name="Poehlein A."/>
            <person name="Daniel R."/>
        </authorList>
    </citation>
    <scope>NUCLEOTIDE SEQUENCE [LARGE SCALE GENOMIC DNA]</scope>
    <source>
        <strain evidence="1 2">DSM 14427</strain>
    </source>
</reference>
<name>A0A1V4SH58_RUMHU</name>
<protein>
    <submittedName>
        <fullName evidence="1">Uncharacterized protein</fullName>
    </submittedName>
</protein>
<dbReference type="AlphaFoldDB" id="A0A1V4SH58"/>
<proteinExistence type="predicted"/>
<comment type="caution">
    <text evidence="1">The sequence shown here is derived from an EMBL/GenBank/DDBJ whole genome shotgun (WGS) entry which is preliminary data.</text>
</comment>
<dbReference type="Proteomes" id="UP000191554">
    <property type="component" value="Unassembled WGS sequence"/>
</dbReference>